<feature type="coiled-coil region" evidence="1">
    <location>
        <begin position="746"/>
        <end position="784"/>
    </location>
</feature>
<feature type="region of interest" description="Disordered" evidence="2">
    <location>
        <begin position="51"/>
        <end position="95"/>
    </location>
</feature>
<keyword evidence="4" id="KW-1185">Reference proteome</keyword>
<feature type="coiled-coil region" evidence="1">
    <location>
        <begin position="535"/>
        <end position="586"/>
    </location>
</feature>
<gene>
    <name evidence="3" type="ORF">SteCoe_9252</name>
</gene>
<feature type="compositionally biased region" description="Polar residues" evidence="2">
    <location>
        <begin position="52"/>
        <end position="70"/>
    </location>
</feature>
<proteinExistence type="predicted"/>
<name>A0A1R2CI89_9CILI</name>
<dbReference type="AlphaFoldDB" id="A0A1R2CI89"/>
<evidence type="ECO:0000313" key="3">
    <source>
        <dbReference type="EMBL" id="OMJ88711.1"/>
    </source>
</evidence>
<feature type="coiled-coil region" evidence="1">
    <location>
        <begin position="424"/>
        <end position="480"/>
    </location>
</feature>
<feature type="coiled-coil region" evidence="1">
    <location>
        <begin position="673"/>
        <end position="700"/>
    </location>
</feature>
<evidence type="ECO:0000256" key="1">
    <source>
        <dbReference type="SAM" id="Coils"/>
    </source>
</evidence>
<dbReference type="EMBL" id="MPUH01000143">
    <property type="protein sequence ID" value="OMJ88711.1"/>
    <property type="molecule type" value="Genomic_DNA"/>
</dbReference>
<sequence>MQDKDRELDAILQEARESYQKRIEDLKTSLKAISSGPQNKDMFNNLDRFSPLKTTLNNQDSQKYTVSFRPNPTPTSHEESKNPRLRPSNSEDSGFHNKILTSKLEEENLNNNQLQDEIRNMSQHIISLEENLERWKKSCKEAEDNNIDLRSRLKDTTMQINKLTSEISRLREFKNEPNDRELQSLKMHYKEKINRLKEKMLIQASERQSFLNEIDILRQREKEFKRVCETQISEICEEYTSNLKSLKFGHSEAIIKLKSEYEFMAESENTKLLEEINSLHLALHENETSFRLNQEKLQDYENHLRKAQDKMQEYDFIILNNKEKLEKILQAKESLELSLKEKDSLINDLHLSLQKQRSDYELRLKQNIDESKSSNYQQNKIIEDLQKQNTTQVKVQIELEVQLESERIKILNLESKSSRIEAAYSELMHNHQNALHKCQILENQISQQSSEFQKKKDFELTKYNDRIRSLENELKSFYSVNGAQAKELDVLKQLVAEIEVKQSEDIKALQMKHDENIREIKKLDRYEYLQLSDALETTKEHLDECETQLKEYQNKDLEYGKLIKSLENALRDNAELKNILGKIQKSVGISKSIKENIRFQVLKIRENVEYLEKNTKEELNDYKNYQYKCLGAFAKAIMQHMDGIARNQGSYAQQFSSERNKIAEELYKAYNKVGYLENSLQNAHSNMRKIEEENAILKQNPEGRDVERVKNYYNGFLGQILSQVSFLEGSIEESFDFLALKVQEVKNFAQEDAESLEKINRDIVEQAKKSIEYYRDKLLKLENDKNVENSRSQQELFSLEQRLAQVLDDIREQRS</sequence>
<organism evidence="3 4">
    <name type="scientific">Stentor coeruleus</name>
    <dbReference type="NCBI Taxonomy" id="5963"/>
    <lineage>
        <taxon>Eukaryota</taxon>
        <taxon>Sar</taxon>
        <taxon>Alveolata</taxon>
        <taxon>Ciliophora</taxon>
        <taxon>Postciliodesmatophora</taxon>
        <taxon>Heterotrichea</taxon>
        <taxon>Heterotrichida</taxon>
        <taxon>Stentoridae</taxon>
        <taxon>Stentor</taxon>
    </lineage>
</organism>
<accession>A0A1R2CI89</accession>
<feature type="coiled-coil region" evidence="1">
    <location>
        <begin position="97"/>
        <end position="199"/>
    </location>
</feature>
<feature type="coiled-coil region" evidence="1">
    <location>
        <begin position="290"/>
        <end position="317"/>
    </location>
</feature>
<keyword evidence="1" id="KW-0175">Coiled coil</keyword>
<reference evidence="3 4" key="1">
    <citation type="submission" date="2016-11" db="EMBL/GenBank/DDBJ databases">
        <title>The macronuclear genome of Stentor coeruleus: a giant cell with tiny introns.</title>
        <authorList>
            <person name="Slabodnick M."/>
            <person name="Ruby J.G."/>
            <person name="Reiff S.B."/>
            <person name="Swart E.C."/>
            <person name="Gosai S."/>
            <person name="Prabakaran S."/>
            <person name="Witkowska E."/>
            <person name="Larue G.E."/>
            <person name="Fisher S."/>
            <person name="Freeman R.M."/>
            <person name="Gunawardena J."/>
            <person name="Chu W."/>
            <person name="Stover N.A."/>
            <person name="Gregory B.D."/>
            <person name="Nowacki M."/>
            <person name="Derisi J."/>
            <person name="Roy S.W."/>
            <person name="Marshall W.F."/>
            <person name="Sood P."/>
        </authorList>
    </citation>
    <scope>NUCLEOTIDE SEQUENCE [LARGE SCALE GENOMIC DNA]</scope>
    <source>
        <strain evidence="3">WM001</strain>
    </source>
</reference>
<dbReference type="Proteomes" id="UP000187209">
    <property type="component" value="Unassembled WGS sequence"/>
</dbReference>
<evidence type="ECO:0000313" key="4">
    <source>
        <dbReference type="Proteomes" id="UP000187209"/>
    </source>
</evidence>
<protein>
    <submittedName>
        <fullName evidence="3">Uncharacterized protein</fullName>
    </submittedName>
</protein>
<evidence type="ECO:0000256" key="2">
    <source>
        <dbReference type="SAM" id="MobiDB-lite"/>
    </source>
</evidence>
<comment type="caution">
    <text evidence="3">The sequence shown here is derived from an EMBL/GenBank/DDBJ whole genome shotgun (WGS) entry which is preliminary data.</text>
</comment>